<keyword evidence="3 4" id="KW-0326">Glycosidase</keyword>
<dbReference type="EMBL" id="RPDH01000003">
    <property type="protein sequence ID" value="RPE05473.1"/>
    <property type="molecule type" value="Genomic_DNA"/>
</dbReference>
<dbReference type="SUPFAM" id="SSF51126">
    <property type="entry name" value="Pectin lyase-like"/>
    <property type="match status" value="1"/>
</dbReference>
<reference evidence="6 7" key="1">
    <citation type="submission" date="2018-11" db="EMBL/GenBank/DDBJ databases">
        <title>Chitinophaga lutea sp.nov., isolate from arsenic contaminated soil.</title>
        <authorList>
            <person name="Zong Y."/>
        </authorList>
    </citation>
    <scope>NUCLEOTIDE SEQUENCE [LARGE SCALE GENOMIC DNA]</scope>
    <source>
        <strain evidence="6 7">ZY74</strain>
    </source>
</reference>
<dbReference type="Pfam" id="PF00295">
    <property type="entry name" value="Glyco_hydro_28"/>
    <property type="match status" value="1"/>
</dbReference>
<sequence length="500" mass="53558">MTVMKQLGLLCLLFFTQQTVAKDYPITDFGAKPGPGHMNTAAINKAIEQCHAAGGGRVIVPAGVFSSGTLVMKNNVNLHLEMGATLLASASPDDFPAQPQPRYRSQKDPGGWRALIYANEAENIAITGHGTIDGNGARHPGNPKNRIGSDMDGRPRNILFISCRNVQVGGIRMRNAAIWNQHYLDCEDVIVDRVQVYNHANRNNDGIDIDGCRRFVLSNSTFDTDDDAIVLKSTGAAATEDVVITNCIVSSFCNAIKAGTESTGGFKNIAISNCVIKPSRNTEKPIYGTSRGIAALSIEIVDGGQMEGVSISNISISGSDCPLFVRLGNRARKHTAAAPEPPVGTMKNIVISNVTAYGTGNYSASITAIPGHYVENISLSNIQFFNRGGLAAGGYIKDVKGVKEDEKGYPQPTAWKELPSSGLFIRHARNVQVTGLMLGAAAADPRPPVVAEDVEGLQIKNVARIANCTAGVFFKGRNVRHFNVETPPGWDKQEKQLDGQ</sequence>
<dbReference type="PANTHER" id="PTHR31339">
    <property type="entry name" value="PECTIN LYASE-RELATED"/>
    <property type="match status" value="1"/>
</dbReference>
<dbReference type="Gene3D" id="2.160.20.10">
    <property type="entry name" value="Single-stranded right-handed beta-helix, Pectin lyase-like"/>
    <property type="match status" value="1"/>
</dbReference>
<name>A0A3N4P9Z3_9BACT</name>
<dbReference type="SMART" id="SM00710">
    <property type="entry name" value="PbH1"/>
    <property type="match status" value="4"/>
</dbReference>
<evidence type="ECO:0000313" key="7">
    <source>
        <dbReference type="Proteomes" id="UP000278351"/>
    </source>
</evidence>
<dbReference type="InterPro" id="IPR006626">
    <property type="entry name" value="PbH1"/>
</dbReference>
<proteinExistence type="inferred from homology"/>
<evidence type="ECO:0000256" key="5">
    <source>
        <dbReference type="SAM" id="SignalP"/>
    </source>
</evidence>
<accession>A0A3N4P9Z3</accession>
<dbReference type="InterPro" id="IPR012334">
    <property type="entry name" value="Pectin_lyas_fold"/>
</dbReference>
<evidence type="ECO:0000256" key="4">
    <source>
        <dbReference type="RuleBase" id="RU361169"/>
    </source>
</evidence>
<evidence type="ECO:0000256" key="1">
    <source>
        <dbReference type="ARBA" id="ARBA00008834"/>
    </source>
</evidence>
<protein>
    <submittedName>
        <fullName evidence="6">Polygalacturonase</fullName>
    </submittedName>
</protein>
<dbReference type="Proteomes" id="UP000278351">
    <property type="component" value="Unassembled WGS sequence"/>
</dbReference>
<dbReference type="RefSeq" id="WP_123849118.1">
    <property type="nucleotide sequence ID" value="NZ_RPDH01000003.1"/>
</dbReference>
<dbReference type="AlphaFoldDB" id="A0A3N4P9Z3"/>
<evidence type="ECO:0000313" key="6">
    <source>
        <dbReference type="EMBL" id="RPE05473.1"/>
    </source>
</evidence>
<keyword evidence="2 4" id="KW-0378">Hydrolase</keyword>
<keyword evidence="7" id="KW-1185">Reference proteome</keyword>
<comment type="caution">
    <text evidence="6">The sequence shown here is derived from an EMBL/GenBank/DDBJ whole genome shotgun (WGS) entry which is preliminary data.</text>
</comment>
<keyword evidence="5" id="KW-0732">Signal</keyword>
<organism evidence="6 7">
    <name type="scientific">Chitinophaga lutea</name>
    <dbReference type="NCBI Taxonomy" id="2488634"/>
    <lineage>
        <taxon>Bacteria</taxon>
        <taxon>Pseudomonadati</taxon>
        <taxon>Bacteroidota</taxon>
        <taxon>Chitinophagia</taxon>
        <taxon>Chitinophagales</taxon>
        <taxon>Chitinophagaceae</taxon>
        <taxon>Chitinophaga</taxon>
    </lineage>
</organism>
<dbReference type="InterPro" id="IPR011050">
    <property type="entry name" value="Pectin_lyase_fold/virulence"/>
</dbReference>
<dbReference type="InterPro" id="IPR000743">
    <property type="entry name" value="Glyco_hydro_28"/>
</dbReference>
<gene>
    <name evidence="6" type="ORF">EGT74_24110</name>
</gene>
<comment type="similarity">
    <text evidence="1 4">Belongs to the glycosyl hydrolase 28 family.</text>
</comment>
<feature type="signal peptide" evidence="5">
    <location>
        <begin position="1"/>
        <end position="21"/>
    </location>
</feature>
<dbReference type="GO" id="GO:0004650">
    <property type="term" value="F:polygalacturonase activity"/>
    <property type="evidence" value="ECO:0007669"/>
    <property type="project" value="InterPro"/>
</dbReference>
<feature type="chain" id="PRO_5018319110" evidence="5">
    <location>
        <begin position="22"/>
        <end position="500"/>
    </location>
</feature>
<evidence type="ECO:0000256" key="3">
    <source>
        <dbReference type="ARBA" id="ARBA00023295"/>
    </source>
</evidence>
<dbReference type="PANTHER" id="PTHR31339:SF9">
    <property type="entry name" value="PLASMIN AND FIBRONECTIN-BINDING PROTEIN A"/>
    <property type="match status" value="1"/>
</dbReference>
<dbReference type="InterPro" id="IPR051801">
    <property type="entry name" value="GH28_Enzymes"/>
</dbReference>
<evidence type="ECO:0000256" key="2">
    <source>
        <dbReference type="ARBA" id="ARBA00022801"/>
    </source>
</evidence>
<dbReference type="GO" id="GO:0005975">
    <property type="term" value="P:carbohydrate metabolic process"/>
    <property type="evidence" value="ECO:0007669"/>
    <property type="project" value="InterPro"/>
</dbReference>
<dbReference type="OrthoDB" id="9795222at2"/>